<gene>
    <name evidence="3" type="ORF">ALEPTO_LOCUS6717</name>
</gene>
<dbReference type="Proteomes" id="UP000789508">
    <property type="component" value="Unassembled WGS sequence"/>
</dbReference>
<keyword evidence="1" id="KW-0175">Coiled coil</keyword>
<keyword evidence="4" id="KW-1185">Reference proteome</keyword>
<reference evidence="3" key="1">
    <citation type="submission" date="2021-06" db="EMBL/GenBank/DDBJ databases">
        <authorList>
            <person name="Kallberg Y."/>
            <person name="Tangrot J."/>
            <person name="Rosling A."/>
        </authorList>
    </citation>
    <scope>NUCLEOTIDE SEQUENCE</scope>
    <source>
        <strain evidence="3">FL130A</strain>
    </source>
</reference>
<evidence type="ECO:0000256" key="1">
    <source>
        <dbReference type="SAM" id="Coils"/>
    </source>
</evidence>
<proteinExistence type="predicted"/>
<feature type="region of interest" description="Disordered" evidence="2">
    <location>
        <begin position="311"/>
        <end position="352"/>
    </location>
</feature>
<dbReference type="EMBL" id="CAJVPS010002445">
    <property type="protein sequence ID" value="CAG8568839.1"/>
    <property type="molecule type" value="Genomic_DNA"/>
</dbReference>
<evidence type="ECO:0000313" key="4">
    <source>
        <dbReference type="Proteomes" id="UP000789508"/>
    </source>
</evidence>
<accession>A0A9N9FX28</accession>
<feature type="compositionally biased region" description="Acidic residues" evidence="2">
    <location>
        <begin position="388"/>
        <end position="400"/>
    </location>
</feature>
<organism evidence="3 4">
    <name type="scientific">Ambispora leptoticha</name>
    <dbReference type="NCBI Taxonomy" id="144679"/>
    <lineage>
        <taxon>Eukaryota</taxon>
        <taxon>Fungi</taxon>
        <taxon>Fungi incertae sedis</taxon>
        <taxon>Mucoromycota</taxon>
        <taxon>Glomeromycotina</taxon>
        <taxon>Glomeromycetes</taxon>
        <taxon>Archaeosporales</taxon>
        <taxon>Ambisporaceae</taxon>
        <taxon>Ambispora</taxon>
    </lineage>
</organism>
<dbReference type="AlphaFoldDB" id="A0A9N9FX28"/>
<feature type="region of interest" description="Disordered" evidence="2">
    <location>
        <begin position="376"/>
        <end position="404"/>
    </location>
</feature>
<name>A0A9N9FX28_9GLOM</name>
<dbReference type="OrthoDB" id="2415632at2759"/>
<protein>
    <submittedName>
        <fullName evidence="3">13101_t:CDS:1</fullName>
    </submittedName>
</protein>
<feature type="coiled-coil region" evidence="1">
    <location>
        <begin position="144"/>
        <end position="304"/>
    </location>
</feature>
<comment type="caution">
    <text evidence="3">The sequence shown here is derived from an EMBL/GenBank/DDBJ whole genome shotgun (WGS) entry which is preliminary data.</text>
</comment>
<feature type="compositionally biased region" description="Low complexity" evidence="2">
    <location>
        <begin position="328"/>
        <end position="348"/>
    </location>
</feature>
<feature type="coiled-coil region" evidence="1">
    <location>
        <begin position="515"/>
        <end position="564"/>
    </location>
</feature>
<evidence type="ECO:0000313" key="3">
    <source>
        <dbReference type="EMBL" id="CAG8568839.1"/>
    </source>
</evidence>
<sequence length="912" mass="105163">MTNEQDKDRKFRENAKKLYEATASIGLKSAGKTALNFGVDTATNLMTEPKKALHTGLGLMERGLNAIPLVGGFFSFLTGTAKDALTDQKFEEIANQIQGVKEGLNSLADAVGEAIDGLRGEMQEALEAMGARQDQLEQFTKAFKEEQDKDFEKYKHQINEKTAKTEQAFEDLQADYTRHNKILETQIKDNEEQLSEFQENLANVESEQKKLNLEHQELAETLEEQVNLAYQQKQRLDFVVNEIEEIEEQFNQRITTRKVDEIAEKLEKHNQKIDKLSEQIDHNKNDVEANLTKIQKTLELKAEEAQLLASEHETAPLTDPEKRKPEEAAPSQQKQQQQEQTEQSAEPPKSLQEVIENTKSQLLEQLQEVQEQVHQNITPLEKTTAPQEDSESESEEEEIKELEQKEKQLISEKTQAQTKLIQARNQQQATQQQKAQIQAEIIKEQKQIQKIEQSLEVKKTEEQILEDNPETPTLKKIEEKIQEIKESQSSTAAPQKSMSLYMLYLIIFLLEYIVIETKKEELVQAQEEFAEETVQKETEYIERLQEAEQTLEKVKERTKNLKTVNFSVLSQGVGTAGNIFFTNQEEDYLTSPVAQEFLRLTQASGIPLNPEEQALVEKIQTKQNEQVYQEISQTLAKIPAYPPEIKKILSKLLTNLKEEQILALAAQSLYLRNNPELEKIYSFLTNEQKLTMLNSGLDNLQINTTEKKKELLNIRMACREEERAFDLSIKEKENILRLITNKISGEQLKTYEEYGVPIYNAATEDLITIDQPAELINSGRDNLEKFPLSSHQEQIIKTLAPLQREYNYSEELLSKLRTLPSRQFLTQQEIIPLEYQKTKDPYKELKKAVLGKKYKLVREEFRHQAKEEIIKQKQAIRSSFLPALLFFAQLNPTDLANQEYRLSKEVFGEEKD</sequence>
<evidence type="ECO:0000256" key="2">
    <source>
        <dbReference type="SAM" id="MobiDB-lite"/>
    </source>
</evidence>
<feature type="compositionally biased region" description="Basic and acidic residues" evidence="2">
    <location>
        <begin position="311"/>
        <end position="327"/>
    </location>
</feature>